<dbReference type="Gene3D" id="3.40.50.620">
    <property type="entry name" value="HUPs"/>
    <property type="match status" value="1"/>
</dbReference>
<evidence type="ECO:0000256" key="1">
    <source>
        <dbReference type="ARBA" id="ARBA00002324"/>
    </source>
</evidence>
<evidence type="ECO:0000256" key="5">
    <source>
        <dbReference type="ARBA" id="ARBA00022679"/>
    </source>
</evidence>
<dbReference type="InterPro" id="IPR005248">
    <property type="entry name" value="NadD/NMNAT"/>
</dbReference>
<dbReference type="NCBIfam" id="TIGR00482">
    <property type="entry name" value="nicotinate (nicotinamide) nucleotide adenylyltransferase"/>
    <property type="match status" value="1"/>
</dbReference>
<evidence type="ECO:0000256" key="3">
    <source>
        <dbReference type="ARBA" id="ARBA00009014"/>
    </source>
</evidence>
<keyword evidence="4 11" id="KW-0662">Pyridine nucleotide biosynthesis</keyword>
<keyword evidence="14" id="KW-1185">Reference proteome</keyword>
<keyword evidence="6 11" id="KW-0548">Nucleotidyltransferase</keyword>
<dbReference type="EMBL" id="JAAGSC010000043">
    <property type="protein sequence ID" value="NDY96479.1"/>
    <property type="molecule type" value="Genomic_DNA"/>
</dbReference>
<dbReference type="AlphaFoldDB" id="A0A845VGZ9"/>
<dbReference type="NCBIfam" id="NF000840">
    <property type="entry name" value="PRK00071.1-3"/>
    <property type="match status" value="1"/>
</dbReference>
<evidence type="ECO:0000313" key="13">
    <source>
        <dbReference type="EMBL" id="NDY96479.1"/>
    </source>
</evidence>
<keyword evidence="9 11" id="KW-0520">NAD</keyword>
<reference evidence="13 14" key="1">
    <citation type="submission" date="2020-02" db="EMBL/GenBank/DDBJ databases">
        <authorList>
            <person name="Zhang X.-Y."/>
        </authorList>
    </citation>
    <scope>NUCLEOTIDE SEQUENCE [LARGE SCALE GENOMIC DNA]</scope>
    <source>
        <strain evidence="13 14">C33</strain>
    </source>
</reference>
<evidence type="ECO:0000256" key="2">
    <source>
        <dbReference type="ARBA" id="ARBA00005019"/>
    </source>
</evidence>
<comment type="function">
    <text evidence="1 11">Catalyzes the reversible adenylation of nicotinate mononucleotide (NaMN) to nicotinic acid adenine dinucleotide (NaAD).</text>
</comment>
<dbReference type="GO" id="GO:0005524">
    <property type="term" value="F:ATP binding"/>
    <property type="evidence" value="ECO:0007669"/>
    <property type="project" value="UniProtKB-KW"/>
</dbReference>
<evidence type="ECO:0000313" key="14">
    <source>
        <dbReference type="Proteomes" id="UP000484885"/>
    </source>
</evidence>
<evidence type="ECO:0000256" key="6">
    <source>
        <dbReference type="ARBA" id="ARBA00022695"/>
    </source>
</evidence>
<keyword evidence="5 11" id="KW-0808">Transferase</keyword>
<dbReference type="NCBIfam" id="TIGR00125">
    <property type="entry name" value="cyt_tran_rel"/>
    <property type="match status" value="1"/>
</dbReference>
<comment type="pathway">
    <text evidence="2 11">Cofactor biosynthesis; NAD(+) biosynthesis; deamido-NAD(+) from nicotinate D-ribonucleotide: step 1/1.</text>
</comment>
<comment type="similarity">
    <text evidence="3 11">Belongs to the NadD family.</text>
</comment>
<comment type="caution">
    <text evidence="13">The sequence shown here is derived from an EMBL/GenBank/DDBJ whole genome shotgun (WGS) entry which is preliminary data.</text>
</comment>
<evidence type="ECO:0000256" key="4">
    <source>
        <dbReference type="ARBA" id="ARBA00022642"/>
    </source>
</evidence>
<evidence type="ECO:0000256" key="9">
    <source>
        <dbReference type="ARBA" id="ARBA00023027"/>
    </source>
</evidence>
<evidence type="ECO:0000256" key="7">
    <source>
        <dbReference type="ARBA" id="ARBA00022741"/>
    </source>
</evidence>
<dbReference type="InterPro" id="IPR004821">
    <property type="entry name" value="Cyt_trans-like"/>
</dbReference>
<organism evidence="13 14">
    <name type="scientific">Wenzhouxiangella limi</name>
    <dbReference type="NCBI Taxonomy" id="2707351"/>
    <lineage>
        <taxon>Bacteria</taxon>
        <taxon>Pseudomonadati</taxon>
        <taxon>Pseudomonadota</taxon>
        <taxon>Gammaproteobacteria</taxon>
        <taxon>Chromatiales</taxon>
        <taxon>Wenzhouxiangellaceae</taxon>
        <taxon>Wenzhouxiangella</taxon>
    </lineage>
</organism>
<dbReference type="InterPro" id="IPR014729">
    <property type="entry name" value="Rossmann-like_a/b/a_fold"/>
</dbReference>
<dbReference type="Pfam" id="PF01467">
    <property type="entry name" value="CTP_transf_like"/>
    <property type="match status" value="1"/>
</dbReference>
<dbReference type="SUPFAM" id="SSF52374">
    <property type="entry name" value="Nucleotidylyl transferase"/>
    <property type="match status" value="1"/>
</dbReference>
<proteinExistence type="inferred from homology"/>
<dbReference type="GO" id="GO:0009435">
    <property type="term" value="P:NAD+ biosynthetic process"/>
    <property type="evidence" value="ECO:0007669"/>
    <property type="project" value="UniProtKB-UniRule"/>
</dbReference>
<dbReference type="UniPathway" id="UPA00253">
    <property type="reaction ID" value="UER00332"/>
</dbReference>
<name>A0A845VGZ9_9GAMM</name>
<gene>
    <name evidence="11 13" type="primary">nadD</name>
    <name evidence="13" type="ORF">G3I74_12130</name>
</gene>
<evidence type="ECO:0000256" key="11">
    <source>
        <dbReference type="HAMAP-Rule" id="MF_00244"/>
    </source>
</evidence>
<keyword evidence="7 11" id="KW-0547">Nucleotide-binding</keyword>
<dbReference type="PANTHER" id="PTHR39321">
    <property type="entry name" value="NICOTINATE-NUCLEOTIDE ADENYLYLTRANSFERASE-RELATED"/>
    <property type="match status" value="1"/>
</dbReference>
<dbReference type="EC" id="2.7.7.18" evidence="11"/>
<evidence type="ECO:0000256" key="8">
    <source>
        <dbReference type="ARBA" id="ARBA00022840"/>
    </source>
</evidence>
<comment type="catalytic activity">
    <reaction evidence="10 11">
        <text>nicotinate beta-D-ribonucleotide + ATP + H(+) = deamido-NAD(+) + diphosphate</text>
        <dbReference type="Rhea" id="RHEA:22860"/>
        <dbReference type="ChEBI" id="CHEBI:15378"/>
        <dbReference type="ChEBI" id="CHEBI:30616"/>
        <dbReference type="ChEBI" id="CHEBI:33019"/>
        <dbReference type="ChEBI" id="CHEBI:57502"/>
        <dbReference type="ChEBI" id="CHEBI:58437"/>
        <dbReference type="EC" id="2.7.7.18"/>
    </reaction>
</comment>
<dbReference type="Proteomes" id="UP000484885">
    <property type="component" value="Unassembled WGS sequence"/>
</dbReference>
<dbReference type="RefSeq" id="WP_164211875.1">
    <property type="nucleotide sequence ID" value="NZ_JAAGSC010000043.1"/>
</dbReference>
<evidence type="ECO:0000256" key="10">
    <source>
        <dbReference type="ARBA" id="ARBA00048721"/>
    </source>
</evidence>
<keyword evidence="8 11" id="KW-0067">ATP-binding</keyword>
<protein>
    <recommendedName>
        <fullName evidence="11">Probable nicotinate-nucleotide adenylyltransferase</fullName>
        <ecNumber evidence="11">2.7.7.18</ecNumber>
    </recommendedName>
    <alternativeName>
        <fullName evidence="11">Deamido-NAD(+) diphosphorylase</fullName>
    </alternativeName>
    <alternativeName>
        <fullName evidence="11">Deamido-NAD(+) pyrophosphorylase</fullName>
    </alternativeName>
    <alternativeName>
        <fullName evidence="11">Nicotinate mononucleotide adenylyltransferase</fullName>
        <shortName evidence="11">NaMN adenylyltransferase</shortName>
    </alternativeName>
</protein>
<accession>A0A845VGZ9</accession>
<dbReference type="PANTHER" id="PTHR39321:SF3">
    <property type="entry name" value="PHOSPHOPANTETHEINE ADENYLYLTRANSFERASE"/>
    <property type="match status" value="1"/>
</dbReference>
<sequence length="226" mass="25370">MPPSRKRIRNRAVAIFGGTFDPVHYGHLRAAAEISERLKVSDFRLVPAGRPPHREGTWAEAFHRLAMLELAVASYPDLHVDAREVLRTGPSFMVDTLASVRTEVPDVPLLLCVGQDAANHLDRWDRWQRLLDLAHLVVMTRPRSEPAYPDQLAELLEQRRVGRARDLMDSPCGLVCHVEVTQLAISSTDIRNQLRHGWNPRFLLPATVLSYIRKHELYGAGPAGGG</sequence>
<dbReference type="HAMAP" id="MF_00244">
    <property type="entry name" value="NaMN_adenylyltr"/>
    <property type="match status" value="1"/>
</dbReference>
<dbReference type="GO" id="GO:0004515">
    <property type="term" value="F:nicotinate-nucleotide adenylyltransferase activity"/>
    <property type="evidence" value="ECO:0007669"/>
    <property type="project" value="UniProtKB-UniRule"/>
</dbReference>
<evidence type="ECO:0000259" key="12">
    <source>
        <dbReference type="Pfam" id="PF01467"/>
    </source>
</evidence>
<feature type="domain" description="Cytidyltransferase-like" evidence="12">
    <location>
        <begin position="15"/>
        <end position="192"/>
    </location>
</feature>
<dbReference type="CDD" id="cd02165">
    <property type="entry name" value="NMNAT"/>
    <property type="match status" value="1"/>
</dbReference>
<dbReference type="NCBIfam" id="NF000839">
    <property type="entry name" value="PRK00071.1-1"/>
    <property type="match status" value="1"/>
</dbReference>